<dbReference type="InterPro" id="IPR041492">
    <property type="entry name" value="HAD_2"/>
</dbReference>
<dbReference type="EC" id="5.4.2.6" evidence="9"/>
<dbReference type="EMBL" id="FNZK01000024">
    <property type="protein sequence ID" value="SEJ92337.1"/>
    <property type="molecule type" value="Genomic_DNA"/>
</dbReference>
<keyword evidence="12" id="KW-1185">Reference proteome</keyword>
<evidence type="ECO:0000256" key="4">
    <source>
        <dbReference type="ARBA" id="ARBA00022723"/>
    </source>
</evidence>
<dbReference type="Gene3D" id="3.40.50.1000">
    <property type="entry name" value="HAD superfamily/HAD-like"/>
    <property type="match status" value="1"/>
</dbReference>
<comment type="catalytic activity">
    <reaction evidence="8">
        <text>beta-D-glucose 1-phosphate = beta-D-glucose 6-phosphate</text>
        <dbReference type="Rhea" id="RHEA:20113"/>
        <dbReference type="ChEBI" id="CHEBI:57684"/>
        <dbReference type="ChEBI" id="CHEBI:58247"/>
        <dbReference type="EC" id="5.4.2.6"/>
    </reaction>
</comment>
<keyword evidence="7" id="KW-0119">Carbohydrate metabolism</keyword>
<gene>
    <name evidence="11" type="ORF">SAMN05660742_12458</name>
</gene>
<dbReference type="CDD" id="cd16423">
    <property type="entry name" value="HAD_BPGM-like"/>
    <property type="match status" value="1"/>
</dbReference>
<comment type="cofactor">
    <cofactor evidence="1">
        <name>Mg(2+)</name>
        <dbReference type="ChEBI" id="CHEBI:18420"/>
    </cofactor>
</comment>
<evidence type="ECO:0000256" key="3">
    <source>
        <dbReference type="ARBA" id="ARBA00022553"/>
    </source>
</evidence>
<dbReference type="InterPro" id="IPR010976">
    <property type="entry name" value="B-phosphoglucomutase_hydrolase"/>
</dbReference>
<dbReference type="InterPro" id="IPR023214">
    <property type="entry name" value="HAD_sf"/>
</dbReference>
<dbReference type="Proteomes" id="UP000199662">
    <property type="component" value="Unassembled WGS sequence"/>
</dbReference>
<dbReference type="AlphaFoldDB" id="A0A1H7CUT5"/>
<evidence type="ECO:0000256" key="7">
    <source>
        <dbReference type="ARBA" id="ARBA00023277"/>
    </source>
</evidence>
<dbReference type="Gene3D" id="1.10.150.240">
    <property type="entry name" value="Putative phosphatase, domain 2"/>
    <property type="match status" value="1"/>
</dbReference>
<dbReference type="InterPro" id="IPR051600">
    <property type="entry name" value="Beta-PGM-like"/>
</dbReference>
<protein>
    <recommendedName>
        <fullName evidence="10">Beta-phosphoglucomutase</fullName>
        <ecNumber evidence="9">5.4.2.6</ecNumber>
    </recommendedName>
</protein>
<dbReference type="NCBIfam" id="TIGR01509">
    <property type="entry name" value="HAD-SF-IA-v3"/>
    <property type="match status" value="1"/>
</dbReference>
<evidence type="ECO:0000313" key="12">
    <source>
        <dbReference type="Proteomes" id="UP000199662"/>
    </source>
</evidence>
<dbReference type="SFLD" id="SFLDG01129">
    <property type="entry name" value="C1.5:_HAD__Beta-PGM__Phosphata"/>
    <property type="match status" value="1"/>
</dbReference>
<comment type="similarity">
    <text evidence="2">Belongs to the HAD-like hydrolase superfamily. CbbY/CbbZ/Gph/YieH family.</text>
</comment>
<keyword evidence="4" id="KW-0479">Metal-binding</keyword>
<dbReference type="SFLD" id="SFLDG01135">
    <property type="entry name" value="C1.5.6:_HAD__Beta-PGM__Phospha"/>
    <property type="match status" value="1"/>
</dbReference>
<dbReference type="NCBIfam" id="TIGR02009">
    <property type="entry name" value="PGMB-YQAB-SF"/>
    <property type="match status" value="1"/>
</dbReference>
<keyword evidence="3" id="KW-0597">Phosphoprotein</keyword>
<proteinExistence type="inferred from homology"/>
<dbReference type="RefSeq" id="WP_091835195.1">
    <property type="nucleotide sequence ID" value="NZ_FNZK01000024.1"/>
</dbReference>
<dbReference type="Pfam" id="PF13419">
    <property type="entry name" value="HAD_2"/>
    <property type="match status" value="1"/>
</dbReference>
<dbReference type="PANTHER" id="PTHR46193">
    <property type="entry name" value="6-PHOSPHOGLUCONATE PHOSPHATASE"/>
    <property type="match status" value="1"/>
</dbReference>
<sequence length="216" mass="23933">MKAVIFDMDGVIIDSEPIHTITKMQTFKHYGIPFAEKDCEKYMGQTTKSLFAALIEQHNRDISVSEMVALKYKLYLDILDNNKSIQPIEGILDLLRYLKQEAIPTAIGSSSGREIIDAVVKKFQLKSYFQSIISGADLPKSKPDPAVYLLTAERLGVSPTDCIVIEDTSSGVQAAKAAGMYCIAHQNKNSGCQDLRQADIIVPSIKSIDLSLYLRN</sequence>
<dbReference type="InterPro" id="IPR006439">
    <property type="entry name" value="HAD-SF_hydro_IA"/>
</dbReference>
<dbReference type="SFLD" id="SFLDS00003">
    <property type="entry name" value="Haloacid_Dehalogenase"/>
    <property type="match status" value="1"/>
</dbReference>
<organism evidence="11 12">
    <name type="scientific">Propionispira arboris</name>
    <dbReference type="NCBI Taxonomy" id="84035"/>
    <lineage>
        <taxon>Bacteria</taxon>
        <taxon>Bacillati</taxon>
        <taxon>Bacillota</taxon>
        <taxon>Negativicutes</taxon>
        <taxon>Selenomonadales</taxon>
        <taxon>Selenomonadaceae</taxon>
        <taxon>Propionispira</taxon>
    </lineage>
</organism>
<dbReference type="NCBIfam" id="TIGR01549">
    <property type="entry name" value="HAD-SF-IA-v1"/>
    <property type="match status" value="1"/>
</dbReference>
<dbReference type="SUPFAM" id="SSF56784">
    <property type="entry name" value="HAD-like"/>
    <property type="match status" value="1"/>
</dbReference>
<evidence type="ECO:0000256" key="10">
    <source>
        <dbReference type="ARBA" id="ARBA00044991"/>
    </source>
</evidence>
<keyword evidence="6" id="KW-0413">Isomerase</keyword>
<evidence type="ECO:0000313" key="11">
    <source>
        <dbReference type="EMBL" id="SEJ92337.1"/>
    </source>
</evidence>
<name>A0A1H7CUT5_9FIRM</name>
<reference evidence="11 12" key="1">
    <citation type="submission" date="2016-10" db="EMBL/GenBank/DDBJ databases">
        <authorList>
            <person name="de Groot N.N."/>
        </authorList>
    </citation>
    <scope>NUCLEOTIDE SEQUENCE [LARGE SCALE GENOMIC DNA]</scope>
    <source>
        <strain evidence="11 12">DSM 2179</strain>
    </source>
</reference>
<dbReference type="GO" id="GO:0008801">
    <property type="term" value="F:beta-phosphoglucomutase activity"/>
    <property type="evidence" value="ECO:0007669"/>
    <property type="project" value="UniProtKB-EC"/>
</dbReference>
<evidence type="ECO:0000256" key="1">
    <source>
        <dbReference type="ARBA" id="ARBA00001946"/>
    </source>
</evidence>
<evidence type="ECO:0000256" key="5">
    <source>
        <dbReference type="ARBA" id="ARBA00022842"/>
    </source>
</evidence>
<evidence type="ECO:0000256" key="6">
    <source>
        <dbReference type="ARBA" id="ARBA00023235"/>
    </source>
</evidence>
<accession>A0A1H7CUT5</accession>
<keyword evidence="5" id="KW-0460">Magnesium</keyword>
<dbReference type="GO" id="GO:0046872">
    <property type="term" value="F:metal ion binding"/>
    <property type="evidence" value="ECO:0007669"/>
    <property type="project" value="UniProtKB-KW"/>
</dbReference>
<evidence type="ECO:0000256" key="2">
    <source>
        <dbReference type="ARBA" id="ARBA00006171"/>
    </source>
</evidence>
<dbReference type="PANTHER" id="PTHR46193:SF18">
    <property type="entry name" value="HEXITOL PHOSPHATASE B"/>
    <property type="match status" value="1"/>
</dbReference>
<evidence type="ECO:0000256" key="8">
    <source>
        <dbReference type="ARBA" id="ARBA00044926"/>
    </source>
</evidence>
<dbReference type="InterPro" id="IPR023198">
    <property type="entry name" value="PGP-like_dom2"/>
</dbReference>
<evidence type="ECO:0000256" key="9">
    <source>
        <dbReference type="ARBA" id="ARBA00044968"/>
    </source>
</evidence>
<dbReference type="InterPro" id="IPR036412">
    <property type="entry name" value="HAD-like_sf"/>
</dbReference>